<dbReference type="Proteomes" id="UP000190074">
    <property type="component" value="Unassembled WGS sequence"/>
</dbReference>
<name>A0A1T8VXL4_9MYCO</name>
<proteinExistence type="predicted"/>
<evidence type="ECO:0000313" key="1">
    <source>
        <dbReference type="EMBL" id="SKN09851.1"/>
    </source>
</evidence>
<gene>
    <name evidence="1" type="ORF">SAMEA2259716_05871</name>
</gene>
<accession>A0A1T8VXL4</accession>
<sequence>MTDVAPDAVALAPAADLIWSAGRKYLVKWHSLYVQARNRIDMFFNGESWSSQHMKTPGRHVLKAPVAGQFAADLVLVAYDDVELPEAPLVIGRSAPAVAVTPTSLQLTGSPLDLERLYWLPTGIGGRILVRTEHGGAWRPVQLAA</sequence>
<organism evidence="1 2">
    <name type="scientific">Mycobacteroides abscessus subsp. massiliense</name>
    <dbReference type="NCBI Taxonomy" id="1962118"/>
    <lineage>
        <taxon>Bacteria</taxon>
        <taxon>Bacillati</taxon>
        <taxon>Actinomycetota</taxon>
        <taxon>Actinomycetes</taxon>
        <taxon>Mycobacteriales</taxon>
        <taxon>Mycobacteriaceae</taxon>
        <taxon>Mycobacteroides</taxon>
        <taxon>Mycobacteroides abscessus</taxon>
    </lineage>
</organism>
<dbReference type="EMBL" id="FVGW01000049">
    <property type="protein sequence ID" value="SKN09851.1"/>
    <property type="molecule type" value="Genomic_DNA"/>
</dbReference>
<dbReference type="AlphaFoldDB" id="A0A1T8VXL4"/>
<evidence type="ECO:0000313" key="2">
    <source>
        <dbReference type="Proteomes" id="UP000190074"/>
    </source>
</evidence>
<protein>
    <submittedName>
        <fullName evidence="1">Uncharacterized protein</fullName>
    </submittedName>
</protein>
<reference evidence="1 2" key="1">
    <citation type="submission" date="2016-11" db="EMBL/GenBank/DDBJ databases">
        <authorList>
            <consortium name="Pathogen Informatics"/>
        </authorList>
    </citation>
    <scope>NUCLEOTIDE SEQUENCE [LARGE SCALE GENOMIC DNA]</scope>
    <source>
        <strain evidence="1 2">911</strain>
    </source>
</reference>